<feature type="signal peptide" evidence="1">
    <location>
        <begin position="1"/>
        <end position="20"/>
    </location>
</feature>
<evidence type="ECO:0000256" key="1">
    <source>
        <dbReference type="SAM" id="SignalP"/>
    </source>
</evidence>
<reference evidence="2 3" key="1">
    <citation type="submission" date="2021-06" db="EMBL/GenBank/DDBJ databases">
        <title>Caerostris extrusa draft genome.</title>
        <authorList>
            <person name="Kono N."/>
            <person name="Arakawa K."/>
        </authorList>
    </citation>
    <scope>NUCLEOTIDE SEQUENCE [LARGE SCALE GENOMIC DNA]</scope>
</reference>
<comment type="caution">
    <text evidence="2">The sequence shown here is derived from an EMBL/GenBank/DDBJ whole genome shotgun (WGS) entry which is preliminary data.</text>
</comment>
<evidence type="ECO:0008006" key="4">
    <source>
        <dbReference type="Google" id="ProtNLM"/>
    </source>
</evidence>
<protein>
    <recommendedName>
        <fullName evidence="4">Secreted protein</fullName>
    </recommendedName>
</protein>
<gene>
    <name evidence="2" type="ORF">CEXT_382821</name>
</gene>
<evidence type="ECO:0000313" key="3">
    <source>
        <dbReference type="Proteomes" id="UP001054945"/>
    </source>
</evidence>
<sequence length="90" mass="10158">MFTIILLLYISTSASRMALSKPLLTTGEPFRSKAFKKLTTNASPDACFIRSFLSKFPFKIQDAASRAEHVYEDSAKEKNGNPRLREWNGV</sequence>
<dbReference type="EMBL" id="BPLR01001863">
    <property type="protein sequence ID" value="GIX67248.1"/>
    <property type="molecule type" value="Genomic_DNA"/>
</dbReference>
<proteinExistence type="predicted"/>
<accession>A0AAV4M5N3</accession>
<keyword evidence="3" id="KW-1185">Reference proteome</keyword>
<dbReference type="Proteomes" id="UP001054945">
    <property type="component" value="Unassembled WGS sequence"/>
</dbReference>
<name>A0AAV4M5N3_CAEEX</name>
<keyword evidence="1" id="KW-0732">Signal</keyword>
<feature type="chain" id="PRO_5044022561" description="Secreted protein" evidence="1">
    <location>
        <begin position="21"/>
        <end position="90"/>
    </location>
</feature>
<organism evidence="2 3">
    <name type="scientific">Caerostris extrusa</name>
    <name type="common">Bark spider</name>
    <name type="synonym">Caerostris bankana</name>
    <dbReference type="NCBI Taxonomy" id="172846"/>
    <lineage>
        <taxon>Eukaryota</taxon>
        <taxon>Metazoa</taxon>
        <taxon>Ecdysozoa</taxon>
        <taxon>Arthropoda</taxon>
        <taxon>Chelicerata</taxon>
        <taxon>Arachnida</taxon>
        <taxon>Araneae</taxon>
        <taxon>Araneomorphae</taxon>
        <taxon>Entelegynae</taxon>
        <taxon>Araneoidea</taxon>
        <taxon>Araneidae</taxon>
        <taxon>Caerostris</taxon>
    </lineage>
</organism>
<dbReference type="AlphaFoldDB" id="A0AAV4M5N3"/>
<evidence type="ECO:0000313" key="2">
    <source>
        <dbReference type="EMBL" id="GIX67248.1"/>
    </source>
</evidence>